<evidence type="ECO:0000313" key="2">
    <source>
        <dbReference type="Proteomes" id="UP001295684"/>
    </source>
</evidence>
<keyword evidence="2" id="KW-1185">Reference proteome</keyword>
<sequence length="61" mass="6941">MVKDIIFEIIDVFSCSVILSFMKLYSGVLARTVVFGGIFLHPSIASLYSPYLEEEKFRNCC</sequence>
<evidence type="ECO:0000313" key="1">
    <source>
        <dbReference type="EMBL" id="CAI2375631.1"/>
    </source>
</evidence>
<gene>
    <name evidence="1" type="ORF">ECRASSUSDP1_LOCUS16994</name>
</gene>
<protein>
    <submittedName>
        <fullName evidence="1">Uncharacterized protein</fullName>
    </submittedName>
</protein>
<comment type="caution">
    <text evidence="1">The sequence shown here is derived from an EMBL/GenBank/DDBJ whole genome shotgun (WGS) entry which is preliminary data.</text>
</comment>
<accession>A0AAD1XMT5</accession>
<proteinExistence type="predicted"/>
<reference evidence="1" key="1">
    <citation type="submission" date="2023-07" db="EMBL/GenBank/DDBJ databases">
        <authorList>
            <consortium name="AG Swart"/>
            <person name="Singh M."/>
            <person name="Singh A."/>
            <person name="Seah K."/>
            <person name="Emmerich C."/>
        </authorList>
    </citation>
    <scope>NUCLEOTIDE SEQUENCE</scope>
    <source>
        <strain evidence="1">DP1</strain>
    </source>
</reference>
<dbReference type="Proteomes" id="UP001295684">
    <property type="component" value="Unassembled WGS sequence"/>
</dbReference>
<dbReference type="EMBL" id="CAMPGE010017123">
    <property type="protein sequence ID" value="CAI2375631.1"/>
    <property type="molecule type" value="Genomic_DNA"/>
</dbReference>
<name>A0AAD1XMT5_EUPCR</name>
<organism evidence="1 2">
    <name type="scientific">Euplotes crassus</name>
    <dbReference type="NCBI Taxonomy" id="5936"/>
    <lineage>
        <taxon>Eukaryota</taxon>
        <taxon>Sar</taxon>
        <taxon>Alveolata</taxon>
        <taxon>Ciliophora</taxon>
        <taxon>Intramacronucleata</taxon>
        <taxon>Spirotrichea</taxon>
        <taxon>Hypotrichia</taxon>
        <taxon>Euplotida</taxon>
        <taxon>Euplotidae</taxon>
        <taxon>Moneuplotes</taxon>
    </lineage>
</organism>
<dbReference type="AlphaFoldDB" id="A0AAD1XMT5"/>